<reference evidence="6 7" key="1">
    <citation type="journal article" date="2013" name="Curr. Biol.">
        <title>The Genome of the Foraminiferan Reticulomyxa filosa.</title>
        <authorList>
            <person name="Glockner G."/>
            <person name="Hulsmann N."/>
            <person name="Schleicher M."/>
            <person name="Noegel A.A."/>
            <person name="Eichinger L."/>
            <person name="Gallinger C."/>
            <person name="Pawlowski J."/>
            <person name="Sierra R."/>
            <person name="Euteneuer U."/>
            <person name="Pillet L."/>
            <person name="Moustafa A."/>
            <person name="Platzer M."/>
            <person name="Groth M."/>
            <person name="Szafranski K."/>
            <person name="Schliwa M."/>
        </authorList>
    </citation>
    <scope>NUCLEOTIDE SEQUENCE [LARGE SCALE GENOMIC DNA]</scope>
</reference>
<name>X6M845_RETFI</name>
<keyword evidence="2" id="KW-0106">Calcium</keyword>
<evidence type="ECO:0000259" key="5">
    <source>
        <dbReference type="Pfam" id="PF00884"/>
    </source>
</evidence>
<keyword evidence="3" id="KW-0325">Glycoprotein</keyword>
<dbReference type="GO" id="GO:0008484">
    <property type="term" value="F:sulfuric ester hydrolase activity"/>
    <property type="evidence" value="ECO:0007669"/>
    <property type="project" value="InterPro"/>
</dbReference>
<accession>X6M845</accession>
<evidence type="ECO:0000313" key="6">
    <source>
        <dbReference type="EMBL" id="ETO10084.1"/>
    </source>
</evidence>
<organism evidence="6 7">
    <name type="scientific">Reticulomyxa filosa</name>
    <dbReference type="NCBI Taxonomy" id="46433"/>
    <lineage>
        <taxon>Eukaryota</taxon>
        <taxon>Sar</taxon>
        <taxon>Rhizaria</taxon>
        <taxon>Retaria</taxon>
        <taxon>Foraminifera</taxon>
        <taxon>Monothalamids</taxon>
        <taxon>Reticulomyxidae</taxon>
        <taxon>Reticulomyxa</taxon>
    </lineage>
</organism>
<feature type="signal peptide" evidence="4">
    <location>
        <begin position="1"/>
        <end position="22"/>
    </location>
</feature>
<evidence type="ECO:0000256" key="2">
    <source>
        <dbReference type="ARBA" id="ARBA00022837"/>
    </source>
</evidence>
<feature type="domain" description="Sulfatase N-terminal" evidence="5">
    <location>
        <begin position="25"/>
        <end position="355"/>
    </location>
</feature>
<dbReference type="InterPro" id="IPR047115">
    <property type="entry name" value="ARSB"/>
</dbReference>
<sequence length="527" mass="59785">MKITWLACVYSLLCGCYISCNGRLPNIFFILADDLGWNDLSYHNGSDFVTPNIDTLASTGLILNNYYVQHICSPTRSALMSGRYPIHTGLQHGVIAPDAPYGLPLNEVILPQELKRSSSVNYTTHMIGKWHIGFFETPYTPNIRGFDTFYGYYLGEEDYFYHNRSYDGVSGYDLRNNLAPIYEANNYSTFLYGNITKRILEDYVNDTSENKNPFFIYLPFQAVHGPNQDKKKKKKKAPQQYVERFSNITNSDRQMLAAMATVMDEVVGQLIETLHETNLWDNTLVIFSTDNGGPQSSQRNNYPLRGSKATLWEGGVRGDGFVTGGVLNPSRRGQVSNELMHVTDWLPTLCEWVGVAPTNPEILDGQSQYEMIQYGKPSPRIEILHNIDPVDCEEIICGGLRYQQWKFVIGTEVMSTSVDDSGWVPLSDANETHPTVQCNGKQPVFNASSELCPFNGKGCLFDIINDPCEYKDLSLEYPDIYDFMLQRLILYNRSMVTPLFLLYPSQPDQANPALFGNFWSPWVDQQV</sequence>
<dbReference type="SUPFAM" id="SSF53649">
    <property type="entry name" value="Alkaline phosphatase-like"/>
    <property type="match status" value="1"/>
</dbReference>
<dbReference type="InterPro" id="IPR000917">
    <property type="entry name" value="Sulfatase_N"/>
</dbReference>
<keyword evidence="4" id="KW-0732">Signal</keyword>
<protein>
    <recommendedName>
        <fullName evidence="5">Sulfatase N-terminal domain-containing protein</fullName>
    </recommendedName>
</protein>
<dbReference type="AlphaFoldDB" id="X6M845"/>
<proteinExistence type="predicted"/>
<evidence type="ECO:0000256" key="3">
    <source>
        <dbReference type="ARBA" id="ARBA00023180"/>
    </source>
</evidence>
<dbReference type="GO" id="GO:0046872">
    <property type="term" value="F:metal ion binding"/>
    <property type="evidence" value="ECO:0007669"/>
    <property type="project" value="UniProtKB-KW"/>
</dbReference>
<evidence type="ECO:0000313" key="7">
    <source>
        <dbReference type="Proteomes" id="UP000023152"/>
    </source>
</evidence>
<dbReference type="Gene3D" id="3.30.1120.10">
    <property type="match status" value="1"/>
</dbReference>
<evidence type="ECO:0000256" key="4">
    <source>
        <dbReference type="SAM" id="SignalP"/>
    </source>
</evidence>
<dbReference type="PANTHER" id="PTHR10342">
    <property type="entry name" value="ARYLSULFATASE"/>
    <property type="match status" value="1"/>
</dbReference>
<dbReference type="CDD" id="cd16029">
    <property type="entry name" value="4-S"/>
    <property type="match status" value="1"/>
</dbReference>
<dbReference type="PROSITE" id="PS51257">
    <property type="entry name" value="PROKAR_LIPOPROTEIN"/>
    <property type="match status" value="1"/>
</dbReference>
<dbReference type="OMA" id="HEHCVFI"/>
<dbReference type="InterPro" id="IPR017850">
    <property type="entry name" value="Alkaline_phosphatase_core_sf"/>
</dbReference>
<dbReference type="Gene3D" id="3.40.720.10">
    <property type="entry name" value="Alkaline Phosphatase, subunit A"/>
    <property type="match status" value="1"/>
</dbReference>
<keyword evidence="7" id="KW-1185">Reference proteome</keyword>
<keyword evidence="1" id="KW-0479">Metal-binding</keyword>
<dbReference type="Pfam" id="PF00884">
    <property type="entry name" value="Sulfatase"/>
    <property type="match status" value="1"/>
</dbReference>
<gene>
    <name evidence="6" type="ORF">RFI_27294</name>
</gene>
<comment type="caution">
    <text evidence="6">The sequence shown here is derived from an EMBL/GenBank/DDBJ whole genome shotgun (WGS) entry which is preliminary data.</text>
</comment>
<dbReference type="EMBL" id="ASPP01023673">
    <property type="protein sequence ID" value="ETO10084.1"/>
    <property type="molecule type" value="Genomic_DNA"/>
</dbReference>
<dbReference type="PANTHER" id="PTHR10342:SF274">
    <property type="entry name" value="ARYLSULFATASE B"/>
    <property type="match status" value="1"/>
</dbReference>
<dbReference type="Proteomes" id="UP000023152">
    <property type="component" value="Unassembled WGS sequence"/>
</dbReference>
<dbReference type="OrthoDB" id="103349at2759"/>
<evidence type="ECO:0000256" key="1">
    <source>
        <dbReference type="ARBA" id="ARBA00022723"/>
    </source>
</evidence>
<feature type="chain" id="PRO_5004974737" description="Sulfatase N-terminal domain-containing protein" evidence="4">
    <location>
        <begin position="23"/>
        <end position="527"/>
    </location>
</feature>